<organism evidence="1 2">
    <name type="scientific">Photobacterium pectinilyticum</name>
    <dbReference type="NCBI Taxonomy" id="2906793"/>
    <lineage>
        <taxon>Bacteria</taxon>
        <taxon>Pseudomonadati</taxon>
        <taxon>Pseudomonadota</taxon>
        <taxon>Gammaproteobacteria</taxon>
        <taxon>Vibrionales</taxon>
        <taxon>Vibrionaceae</taxon>
        <taxon>Photobacterium</taxon>
    </lineage>
</organism>
<comment type="caution">
    <text evidence="1">The sequence shown here is derived from an EMBL/GenBank/DDBJ whole genome shotgun (WGS) entry which is preliminary data.</text>
</comment>
<proteinExistence type="predicted"/>
<dbReference type="EMBL" id="JANEYT010000072">
    <property type="protein sequence ID" value="MCQ1060461.1"/>
    <property type="molecule type" value="Genomic_DNA"/>
</dbReference>
<protein>
    <submittedName>
        <fullName evidence="1">Uncharacterized protein</fullName>
    </submittedName>
</protein>
<gene>
    <name evidence="1" type="ORF">NHN17_20665</name>
</gene>
<evidence type="ECO:0000313" key="1">
    <source>
        <dbReference type="EMBL" id="MCQ1060461.1"/>
    </source>
</evidence>
<name>A0ABT1N9S5_9GAMM</name>
<keyword evidence="2" id="KW-1185">Reference proteome</keyword>
<accession>A0ABT1N9S5</accession>
<reference evidence="1 2" key="1">
    <citation type="submission" date="2022-07" db="EMBL/GenBank/DDBJ databases">
        <title>Photobacterium pectinilyticum sp. nov., a marine bacterium isolated from surface seawater of Qingdao offshore.</title>
        <authorList>
            <person name="Wang X."/>
        </authorList>
    </citation>
    <scope>NUCLEOTIDE SEQUENCE [LARGE SCALE GENOMIC DNA]</scope>
    <source>
        <strain evidence="1 2">ZSDE20</strain>
    </source>
</reference>
<dbReference type="RefSeq" id="WP_255044538.1">
    <property type="nucleotide sequence ID" value="NZ_JANEYT010000072.1"/>
</dbReference>
<evidence type="ECO:0000313" key="2">
    <source>
        <dbReference type="Proteomes" id="UP001524460"/>
    </source>
</evidence>
<sequence>MKNIEFAMAVSNMAKENHGSDLDHQTVIEYIDKNSLVIPPDCGLPLAKVIAELIIAS</sequence>
<dbReference type="Proteomes" id="UP001524460">
    <property type="component" value="Unassembled WGS sequence"/>
</dbReference>